<evidence type="ECO:0000256" key="1">
    <source>
        <dbReference type="SAM" id="SignalP"/>
    </source>
</evidence>
<feature type="signal peptide" evidence="1">
    <location>
        <begin position="1"/>
        <end position="22"/>
    </location>
</feature>
<keyword evidence="3" id="KW-1185">Reference proteome</keyword>
<protein>
    <submittedName>
        <fullName evidence="2">Uncharacterized protein</fullName>
    </submittedName>
</protein>
<keyword evidence="1" id="KW-0732">Signal</keyword>
<dbReference type="RefSeq" id="WP_167676525.1">
    <property type="nucleotide sequence ID" value="NZ_CP050313.1"/>
</dbReference>
<sequence>MLTKGKWLFLATTVFMSHIAMAEDAAQKAFTDEVIQCAAYYQISADAIAGMNAPQMQSVSERLKISAVDAITLAEKYRSSEQVQQDLATEKQKQIDSLGGSSSLGVLIKKYKELCKTVVYNPQKRLDYWSMATM</sequence>
<feature type="chain" id="PRO_5026331564" evidence="1">
    <location>
        <begin position="23"/>
        <end position="134"/>
    </location>
</feature>
<evidence type="ECO:0000313" key="3">
    <source>
        <dbReference type="Proteomes" id="UP000502608"/>
    </source>
</evidence>
<dbReference type="AlphaFoldDB" id="A0A6G9QJ59"/>
<gene>
    <name evidence="2" type="ORF">HBH39_06065</name>
</gene>
<evidence type="ECO:0000313" key="2">
    <source>
        <dbReference type="EMBL" id="QIR14107.1"/>
    </source>
</evidence>
<dbReference type="EMBL" id="CP050313">
    <property type="protein sequence ID" value="QIR14107.1"/>
    <property type="molecule type" value="Genomic_DNA"/>
</dbReference>
<dbReference type="KEGG" id="saes:HBH39_06065"/>
<reference evidence="2 3" key="1">
    <citation type="submission" date="2020-03" db="EMBL/GenBank/DDBJ databases">
        <title>Complete genome sequence of Shewanella sp.</title>
        <authorList>
            <person name="Kim Y.-S."/>
            <person name="Kim S.-J."/>
            <person name="Jung H.-K."/>
            <person name="Kim K.-H."/>
        </authorList>
    </citation>
    <scope>NUCLEOTIDE SEQUENCE [LARGE SCALE GENOMIC DNA]</scope>
    <source>
        <strain evidence="2 3">PN3F2</strain>
    </source>
</reference>
<accession>A0A6G9QJ59</accession>
<proteinExistence type="predicted"/>
<name>A0A6G9QJ59_9GAMM</name>
<organism evidence="2 3">
    <name type="scientific">Shewanella aestuarii</name>
    <dbReference type="NCBI Taxonomy" id="1028752"/>
    <lineage>
        <taxon>Bacteria</taxon>
        <taxon>Pseudomonadati</taxon>
        <taxon>Pseudomonadota</taxon>
        <taxon>Gammaproteobacteria</taxon>
        <taxon>Alteromonadales</taxon>
        <taxon>Shewanellaceae</taxon>
        <taxon>Shewanella</taxon>
    </lineage>
</organism>
<dbReference type="Proteomes" id="UP000502608">
    <property type="component" value="Chromosome"/>
</dbReference>